<proteinExistence type="predicted"/>
<reference evidence="3" key="1">
    <citation type="submission" date="2016-01" db="EMBL/GenBank/DDBJ databases">
        <authorList>
            <person name="Mitreva M."/>
            <person name="Pepin K.H."/>
            <person name="Mihindukulasuriya K.A."/>
            <person name="Fulton R."/>
            <person name="Fronick C."/>
            <person name="O'Laughlin M."/>
            <person name="Miner T."/>
            <person name="Herter B."/>
            <person name="Rosa B.A."/>
            <person name="Cordes M."/>
            <person name="Tomlinson C."/>
            <person name="Wollam A."/>
            <person name="Palsikar V.B."/>
            <person name="Mardis E.R."/>
            <person name="Wilson R.K."/>
        </authorList>
    </citation>
    <scope>NUCLEOTIDE SEQUENCE [LARGE SCALE GENOMIC DNA]</scope>
    <source>
        <strain evidence="3">MJR7716</strain>
    </source>
</reference>
<sequence length="160" mass="17906">MKKILLLMVVLLAAVGVQAQSDIVSVKDAISIFQKKTLEHGKKVLEKQGYIYKGISSDSYGRDYNWVKNMDLNKDFLPTAFKKGNSSMLMLAQNGATLYIYVFNRSAYNGLQSQVRAMGYDMGKALKSSAGTLICTKDKQPTLTFMELQQPLPYCLQITE</sequence>
<dbReference type="STRING" id="28128.HMPREF3226_00302"/>
<dbReference type="OrthoDB" id="1069050at2"/>
<comment type="caution">
    <text evidence="2">The sequence shown here is derived from an EMBL/GenBank/DDBJ whole genome shotgun (WGS) entry which is preliminary data.</text>
</comment>
<accession>A0A133QLZ1</accession>
<feature type="chain" id="PRO_5007458809" description="DUF4923 domain-containing protein" evidence="1">
    <location>
        <begin position="20"/>
        <end position="160"/>
    </location>
</feature>
<evidence type="ECO:0000256" key="1">
    <source>
        <dbReference type="SAM" id="SignalP"/>
    </source>
</evidence>
<dbReference type="AlphaFoldDB" id="A0A133QLZ1"/>
<feature type="signal peptide" evidence="1">
    <location>
        <begin position="1"/>
        <end position="19"/>
    </location>
</feature>
<protein>
    <recommendedName>
        <fullName evidence="4">DUF4923 domain-containing protein</fullName>
    </recommendedName>
</protein>
<organism evidence="2 3">
    <name type="scientific">Prevotella corporis</name>
    <dbReference type="NCBI Taxonomy" id="28128"/>
    <lineage>
        <taxon>Bacteria</taxon>
        <taxon>Pseudomonadati</taxon>
        <taxon>Bacteroidota</taxon>
        <taxon>Bacteroidia</taxon>
        <taxon>Bacteroidales</taxon>
        <taxon>Prevotellaceae</taxon>
        <taxon>Prevotella</taxon>
    </lineage>
</organism>
<name>A0A133QLZ1_9BACT</name>
<keyword evidence="3" id="KW-1185">Reference proteome</keyword>
<gene>
    <name evidence="2" type="ORF">HMPREF3226_00302</name>
</gene>
<dbReference type="PATRIC" id="fig|28128.5.peg.304"/>
<dbReference type="Proteomes" id="UP000070533">
    <property type="component" value="Unassembled WGS sequence"/>
</dbReference>
<dbReference type="EMBL" id="LRQG01000013">
    <property type="protein sequence ID" value="KXA43858.1"/>
    <property type="molecule type" value="Genomic_DNA"/>
</dbReference>
<evidence type="ECO:0000313" key="3">
    <source>
        <dbReference type="Proteomes" id="UP000070533"/>
    </source>
</evidence>
<dbReference type="RefSeq" id="WP_060940067.1">
    <property type="nucleotide sequence ID" value="NZ_CAMXYN010000038.1"/>
</dbReference>
<evidence type="ECO:0000313" key="2">
    <source>
        <dbReference type="EMBL" id="KXA43858.1"/>
    </source>
</evidence>
<evidence type="ECO:0008006" key="4">
    <source>
        <dbReference type="Google" id="ProtNLM"/>
    </source>
</evidence>
<keyword evidence="1" id="KW-0732">Signal</keyword>